<evidence type="ECO:0000313" key="3">
    <source>
        <dbReference type="RefSeq" id="XP_056845190.1"/>
    </source>
</evidence>
<keyword evidence="2" id="KW-1185">Reference proteome</keyword>
<proteinExistence type="predicted"/>
<dbReference type="AlphaFoldDB" id="A0A9W3C112"/>
<gene>
    <name evidence="3" type="primary">LOC108813471</name>
</gene>
<organism evidence="2 3">
    <name type="scientific">Raphanus sativus</name>
    <name type="common">Radish</name>
    <name type="synonym">Raphanus raphanistrum var. sativus</name>
    <dbReference type="NCBI Taxonomy" id="3726"/>
    <lineage>
        <taxon>Eukaryota</taxon>
        <taxon>Viridiplantae</taxon>
        <taxon>Streptophyta</taxon>
        <taxon>Embryophyta</taxon>
        <taxon>Tracheophyta</taxon>
        <taxon>Spermatophyta</taxon>
        <taxon>Magnoliopsida</taxon>
        <taxon>eudicotyledons</taxon>
        <taxon>Gunneridae</taxon>
        <taxon>Pentapetalae</taxon>
        <taxon>rosids</taxon>
        <taxon>malvids</taxon>
        <taxon>Brassicales</taxon>
        <taxon>Brassicaceae</taxon>
        <taxon>Brassiceae</taxon>
        <taxon>Raphanus</taxon>
    </lineage>
</organism>
<reference evidence="2" key="1">
    <citation type="journal article" date="2019" name="Database">
        <title>The radish genome database (RadishGD): an integrated information resource for radish genomics.</title>
        <authorList>
            <person name="Yu H.J."/>
            <person name="Baek S."/>
            <person name="Lee Y.J."/>
            <person name="Cho A."/>
            <person name="Mun J.H."/>
        </authorList>
    </citation>
    <scope>NUCLEOTIDE SEQUENCE [LARGE SCALE GENOMIC DNA]</scope>
    <source>
        <strain evidence="2">cv. WK10039</strain>
    </source>
</reference>
<protein>
    <submittedName>
        <fullName evidence="3">MAR-binding filament-like protein 1 isoform X1</fullName>
    </submittedName>
</protein>
<sequence>MSGVSSVLWLSHRPKKVHQLQIHAFIMFLTPSATISASICRHLLSNGVSTDMKREEKKMDGLRTCSAPSHPLHSSRFLPKSKRRRPPSASLRPHDVVALKRRAFVIAGLSVIPFFQLRSPALADESELLFCIDVKKIVIFHCREYFLSLFFILQEMTVRLRHQSLFKKLSSGVLGALCALDRKDTKLLNKPSNL</sequence>
<evidence type="ECO:0000256" key="1">
    <source>
        <dbReference type="SAM" id="MobiDB-lite"/>
    </source>
</evidence>
<accession>A0A9W3C112</accession>
<dbReference type="Proteomes" id="UP000504610">
    <property type="component" value="Chromosome 6"/>
</dbReference>
<name>A0A9W3C112_RAPSA</name>
<evidence type="ECO:0000313" key="2">
    <source>
        <dbReference type="Proteomes" id="UP000504610"/>
    </source>
</evidence>
<feature type="region of interest" description="Disordered" evidence="1">
    <location>
        <begin position="60"/>
        <end position="90"/>
    </location>
</feature>
<dbReference type="GeneID" id="108813471"/>
<dbReference type="RefSeq" id="XP_056845190.1">
    <property type="nucleotide sequence ID" value="XM_056989210.1"/>
</dbReference>
<reference evidence="3" key="2">
    <citation type="submission" date="2025-08" db="UniProtKB">
        <authorList>
            <consortium name="RefSeq"/>
        </authorList>
    </citation>
    <scope>IDENTIFICATION</scope>
    <source>
        <tissue evidence="3">Leaf</tissue>
    </source>
</reference>